<dbReference type="Proteomes" id="UP000095287">
    <property type="component" value="Unplaced"/>
</dbReference>
<feature type="compositionally biased region" description="Polar residues" evidence="1">
    <location>
        <begin position="500"/>
        <end position="511"/>
    </location>
</feature>
<dbReference type="AlphaFoldDB" id="A0A1I7Z1G3"/>
<feature type="compositionally biased region" description="Polar residues" evidence="1">
    <location>
        <begin position="471"/>
        <end position="488"/>
    </location>
</feature>
<evidence type="ECO:0000313" key="3">
    <source>
        <dbReference type="WBParaSite" id="L893_g2181.t1"/>
    </source>
</evidence>
<organism evidence="2 3">
    <name type="scientific">Steinernema glaseri</name>
    <dbReference type="NCBI Taxonomy" id="37863"/>
    <lineage>
        <taxon>Eukaryota</taxon>
        <taxon>Metazoa</taxon>
        <taxon>Ecdysozoa</taxon>
        <taxon>Nematoda</taxon>
        <taxon>Chromadorea</taxon>
        <taxon>Rhabditida</taxon>
        <taxon>Tylenchina</taxon>
        <taxon>Panagrolaimomorpha</taxon>
        <taxon>Strongyloidoidea</taxon>
        <taxon>Steinernematidae</taxon>
        <taxon>Steinernema</taxon>
    </lineage>
</organism>
<feature type="compositionally biased region" description="Low complexity" evidence="1">
    <location>
        <begin position="182"/>
        <end position="197"/>
    </location>
</feature>
<evidence type="ECO:0000256" key="1">
    <source>
        <dbReference type="SAM" id="MobiDB-lite"/>
    </source>
</evidence>
<feature type="region of interest" description="Disordered" evidence="1">
    <location>
        <begin position="454"/>
        <end position="511"/>
    </location>
</feature>
<feature type="compositionally biased region" description="Polar residues" evidence="1">
    <location>
        <begin position="46"/>
        <end position="55"/>
    </location>
</feature>
<keyword evidence="2" id="KW-1185">Reference proteome</keyword>
<feature type="region of interest" description="Disordered" evidence="1">
    <location>
        <begin position="161"/>
        <end position="232"/>
    </location>
</feature>
<name>A0A1I7Z1G3_9BILA</name>
<protein>
    <submittedName>
        <fullName evidence="3">BZIP domain-containing protein</fullName>
    </submittedName>
</protein>
<reference evidence="3" key="1">
    <citation type="submission" date="2016-11" db="UniProtKB">
        <authorList>
            <consortium name="WormBaseParasite"/>
        </authorList>
    </citation>
    <scope>IDENTIFICATION</scope>
</reference>
<feature type="compositionally biased region" description="Low complexity" evidence="1">
    <location>
        <begin position="1"/>
        <end position="20"/>
    </location>
</feature>
<feature type="region of interest" description="Disordered" evidence="1">
    <location>
        <begin position="1"/>
        <end position="67"/>
    </location>
</feature>
<proteinExistence type="predicted"/>
<sequence>MDDLLSAALEEAGLSEYLSEPNSPAPPSSQEVPGPHPATSEAFHQDASQQHQFLPSNGHGVNFDLPADDGSGHYAMPNNNGATYQNFEYQQPMDMQYVENDQMDFGFGSTLTSSASAPVIDDPTNELNYFFSELPQSFMAASTSQAQQQPNYAEPIAPIDTSASLDASPSPRYITPTFELDSPSSSAFSSPSENSDPATTAQTVRAQNTPSPVVRTHVPSSMSGKVVSQPGTSVGQKVATKAKLVTTAKGQQYLVDKDGRKIEAFTKVVRANGEVVSTATGQIAPRGAANGSPAVIRQIGADGQARLISGNQKMVYVMRETEDGQQQATPARVVRLPDGRLVARTVTSRPGSPVVVSVNGNQGGLLVRRRMSTPNLVGLEGQPRKVSVSSVRNSMNPSTPYVAIDGEHMIVTPPESSANSPVPSNETKYVPVNNAGSRHQFIRTTTTTSGGRQLVVSRPGVTSGGVKGLSQRASRGSLDNTAGGTTLPESAPEALLSEGSLLSTPGRTTSR</sequence>
<dbReference type="WBParaSite" id="L893_g2181.t1">
    <property type="protein sequence ID" value="L893_g2181.t1"/>
    <property type="gene ID" value="L893_g2181"/>
</dbReference>
<evidence type="ECO:0000313" key="2">
    <source>
        <dbReference type="Proteomes" id="UP000095287"/>
    </source>
</evidence>
<accession>A0A1I7Z1G3</accession>
<feature type="compositionally biased region" description="Polar residues" evidence="1">
    <location>
        <begin position="198"/>
        <end position="211"/>
    </location>
</feature>